<evidence type="ECO:0000313" key="2">
    <source>
        <dbReference type="EMBL" id="KAJ7036122.1"/>
    </source>
</evidence>
<proteinExistence type="predicted"/>
<comment type="caution">
    <text evidence="2">The sequence shown here is derived from an EMBL/GenBank/DDBJ whole genome shotgun (WGS) entry which is preliminary data.</text>
</comment>
<evidence type="ECO:0000313" key="3">
    <source>
        <dbReference type="Proteomes" id="UP001218188"/>
    </source>
</evidence>
<organism evidence="2 3">
    <name type="scientific">Mycena alexandri</name>
    <dbReference type="NCBI Taxonomy" id="1745969"/>
    <lineage>
        <taxon>Eukaryota</taxon>
        <taxon>Fungi</taxon>
        <taxon>Dikarya</taxon>
        <taxon>Basidiomycota</taxon>
        <taxon>Agaricomycotina</taxon>
        <taxon>Agaricomycetes</taxon>
        <taxon>Agaricomycetidae</taxon>
        <taxon>Agaricales</taxon>
        <taxon>Marasmiineae</taxon>
        <taxon>Mycenaceae</taxon>
        <taxon>Mycena</taxon>
    </lineage>
</organism>
<name>A0AAD6SZ37_9AGAR</name>
<dbReference type="EMBL" id="JARJCM010000045">
    <property type="protein sequence ID" value="KAJ7036122.1"/>
    <property type="molecule type" value="Genomic_DNA"/>
</dbReference>
<accession>A0AAD6SZ37</accession>
<keyword evidence="3" id="KW-1185">Reference proteome</keyword>
<dbReference type="AlphaFoldDB" id="A0AAD6SZ37"/>
<feature type="compositionally biased region" description="Low complexity" evidence="1">
    <location>
        <begin position="330"/>
        <end position="342"/>
    </location>
</feature>
<feature type="compositionally biased region" description="Acidic residues" evidence="1">
    <location>
        <begin position="343"/>
        <end position="353"/>
    </location>
</feature>
<gene>
    <name evidence="2" type="ORF">C8F04DRAFT_1394368</name>
</gene>
<dbReference type="Proteomes" id="UP001218188">
    <property type="component" value="Unassembled WGS sequence"/>
</dbReference>
<protein>
    <submittedName>
        <fullName evidence="2">Uncharacterized protein</fullName>
    </submittedName>
</protein>
<feature type="region of interest" description="Disordered" evidence="1">
    <location>
        <begin position="330"/>
        <end position="353"/>
    </location>
</feature>
<feature type="region of interest" description="Disordered" evidence="1">
    <location>
        <begin position="1"/>
        <end position="42"/>
    </location>
</feature>
<reference evidence="2" key="1">
    <citation type="submission" date="2023-03" db="EMBL/GenBank/DDBJ databases">
        <title>Massive genome expansion in bonnet fungi (Mycena s.s.) driven by repeated elements and novel gene families across ecological guilds.</title>
        <authorList>
            <consortium name="Lawrence Berkeley National Laboratory"/>
            <person name="Harder C.B."/>
            <person name="Miyauchi S."/>
            <person name="Viragh M."/>
            <person name="Kuo A."/>
            <person name="Thoen E."/>
            <person name="Andreopoulos B."/>
            <person name="Lu D."/>
            <person name="Skrede I."/>
            <person name="Drula E."/>
            <person name="Henrissat B."/>
            <person name="Morin E."/>
            <person name="Kohler A."/>
            <person name="Barry K."/>
            <person name="LaButti K."/>
            <person name="Morin E."/>
            <person name="Salamov A."/>
            <person name="Lipzen A."/>
            <person name="Mereny Z."/>
            <person name="Hegedus B."/>
            <person name="Baldrian P."/>
            <person name="Stursova M."/>
            <person name="Weitz H."/>
            <person name="Taylor A."/>
            <person name="Grigoriev I.V."/>
            <person name="Nagy L.G."/>
            <person name="Martin F."/>
            <person name="Kauserud H."/>
        </authorList>
    </citation>
    <scope>NUCLEOTIDE SEQUENCE</scope>
    <source>
        <strain evidence="2">CBHHK200</strain>
    </source>
</reference>
<evidence type="ECO:0000256" key="1">
    <source>
        <dbReference type="SAM" id="MobiDB-lite"/>
    </source>
</evidence>
<sequence length="353" mass="38472">MSDEASKAAFLAELQANRERRKRPRTDSSPARGSDATESDYRMPAAPLAALSTGNILVSRNVTSTLHNHAKKQKLRPDQMTQVDTFLTDSQTIRETKLYIGILGLQNDLQKIIAAKPAYSVSPELKANIQTYIAPVLLSPKLAAYKGSEPVQIIFNLVKKYRFDAPAGFENNPADAGKITATIEDAFTQGRSKFKKLLFASVKIIQDKKTVDLPADKHTSLFGLAQAFIKGSKCRINAGLCGRIALMRKIFLLHPGTNFWDKLDEHLALIRDSCENAEDIDITFEDLVETDKELHGNVDIVYQGTDDIQEEIDTTIATAGMIDAAITVPSESSAAGSGTSAAAEEENTAEAEG</sequence>